<dbReference type="Pfam" id="PF02771">
    <property type="entry name" value="Acyl-CoA_dh_N"/>
    <property type="match status" value="1"/>
</dbReference>
<keyword evidence="3" id="KW-1185">Reference proteome</keyword>
<reference evidence="3" key="1">
    <citation type="journal article" date="2019" name="Int. J. Syst. Evol. Microbiol.">
        <title>The Global Catalogue of Microorganisms (GCM) 10K type strain sequencing project: providing services to taxonomists for standard genome sequencing and annotation.</title>
        <authorList>
            <consortium name="The Broad Institute Genomics Platform"/>
            <consortium name="The Broad Institute Genome Sequencing Center for Infectious Disease"/>
            <person name="Wu L."/>
            <person name="Ma J."/>
        </authorList>
    </citation>
    <scope>NUCLEOTIDE SEQUENCE [LARGE SCALE GENOMIC DNA]</scope>
    <source>
        <strain evidence="3">CGMCC 1.15928</strain>
    </source>
</reference>
<sequence>MQRYIFASECARVGAPPSAPMGLEMVGPCIIGYGTPEQKEYYLPRFLTGQDYWGPEYHR</sequence>
<evidence type="ECO:0000313" key="2">
    <source>
        <dbReference type="EMBL" id="GGB58871.1"/>
    </source>
</evidence>
<accession>A0ABQ1J4V3</accession>
<name>A0ABQ1J4V3_9PROT</name>
<gene>
    <name evidence="2" type="ORF">GCM10011503_04090</name>
</gene>
<evidence type="ECO:0000313" key="3">
    <source>
        <dbReference type="Proteomes" id="UP000628854"/>
    </source>
</evidence>
<protein>
    <recommendedName>
        <fullName evidence="1">Acyl-CoA dehydrogenase/oxidase N-terminal domain-containing protein</fullName>
    </recommendedName>
</protein>
<dbReference type="SUPFAM" id="SSF56645">
    <property type="entry name" value="Acyl-CoA dehydrogenase NM domain-like"/>
    <property type="match status" value="1"/>
</dbReference>
<evidence type="ECO:0000259" key="1">
    <source>
        <dbReference type="Pfam" id="PF02771"/>
    </source>
</evidence>
<dbReference type="InterPro" id="IPR009100">
    <property type="entry name" value="AcylCoA_DH/oxidase_NM_dom_sf"/>
</dbReference>
<dbReference type="Proteomes" id="UP000628854">
    <property type="component" value="Unassembled WGS sequence"/>
</dbReference>
<dbReference type="EMBL" id="BMKF01000001">
    <property type="protein sequence ID" value="GGB58871.1"/>
    <property type="molecule type" value="Genomic_DNA"/>
</dbReference>
<proteinExistence type="predicted"/>
<comment type="caution">
    <text evidence="2">The sequence shown here is derived from an EMBL/GenBank/DDBJ whole genome shotgun (WGS) entry which is preliminary data.</text>
</comment>
<dbReference type="InterPro" id="IPR013786">
    <property type="entry name" value="AcylCoA_DH/ox_N"/>
</dbReference>
<dbReference type="Gene3D" id="1.10.540.10">
    <property type="entry name" value="Acyl-CoA dehydrogenase/oxidase, N-terminal domain"/>
    <property type="match status" value="1"/>
</dbReference>
<organism evidence="2 3">
    <name type="scientific">Henriciella pelagia</name>
    <dbReference type="NCBI Taxonomy" id="1977912"/>
    <lineage>
        <taxon>Bacteria</taxon>
        <taxon>Pseudomonadati</taxon>
        <taxon>Pseudomonadota</taxon>
        <taxon>Alphaproteobacteria</taxon>
        <taxon>Hyphomonadales</taxon>
        <taxon>Hyphomonadaceae</taxon>
        <taxon>Henriciella</taxon>
    </lineage>
</organism>
<feature type="domain" description="Acyl-CoA dehydrogenase/oxidase N-terminal" evidence="1">
    <location>
        <begin position="3"/>
        <end position="50"/>
    </location>
</feature>
<dbReference type="InterPro" id="IPR037069">
    <property type="entry name" value="AcylCoA_DH/ox_N_sf"/>
</dbReference>
<dbReference type="RefSeq" id="WP_233124201.1">
    <property type="nucleotide sequence ID" value="NZ_BMKF01000001.1"/>
</dbReference>